<comment type="similarity">
    <text evidence="2">Belongs to the HMBS family.</text>
</comment>
<dbReference type="PRINTS" id="PR00151">
    <property type="entry name" value="PORPHBDMNASE"/>
</dbReference>
<dbReference type="PANTHER" id="PTHR11557">
    <property type="entry name" value="PORPHOBILINOGEN DEAMINASE"/>
    <property type="match status" value="1"/>
</dbReference>
<organism evidence="10">
    <name type="scientific">Caldilineaceae bacterium SB0662_bin_9</name>
    <dbReference type="NCBI Taxonomy" id="2605258"/>
    <lineage>
        <taxon>Bacteria</taxon>
        <taxon>Bacillati</taxon>
        <taxon>Chloroflexota</taxon>
        <taxon>Caldilineae</taxon>
        <taxon>Caldilineales</taxon>
        <taxon>Caldilineaceae</taxon>
    </lineage>
</organism>
<dbReference type="GO" id="GO:0005737">
    <property type="term" value="C:cytoplasm"/>
    <property type="evidence" value="ECO:0007669"/>
    <property type="project" value="UniProtKB-UniRule"/>
</dbReference>
<keyword evidence="5" id="KW-0627">Porphyrin biosynthesis</keyword>
<comment type="function">
    <text evidence="1">Tetrapolymerization of the monopyrrole PBG into the hydroxymethylbilane pre-uroporphyrinogen in several discrete steps.</text>
</comment>
<dbReference type="GO" id="GO:0004418">
    <property type="term" value="F:hydroxymethylbilane synthase activity"/>
    <property type="evidence" value="ECO:0007669"/>
    <property type="project" value="UniProtKB-UniRule"/>
</dbReference>
<dbReference type="NCBIfam" id="TIGR00212">
    <property type="entry name" value="hemC"/>
    <property type="match status" value="1"/>
</dbReference>
<protein>
    <recommendedName>
        <fullName evidence="3 7">Hydroxymethylbilane synthase</fullName>
        <ecNumber evidence="3 7">2.5.1.61</ecNumber>
    </recommendedName>
</protein>
<feature type="domain" description="Porphobilinogen deaminase C-terminal" evidence="9">
    <location>
        <begin position="231"/>
        <end position="296"/>
    </location>
</feature>
<feature type="domain" description="Porphobilinogen deaminase N-terminal" evidence="8">
    <location>
        <begin position="7"/>
        <end position="215"/>
    </location>
</feature>
<evidence type="ECO:0000313" key="10">
    <source>
        <dbReference type="EMBL" id="MYD91455.1"/>
    </source>
</evidence>
<evidence type="ECO:0000256" key="4">
    <source>
        <dbReference type="ARBA" id="ARBA00022679"/>
    </source>
</evidence>
<comment type="catalytic activity">
    <reaction evidence="6">
        <text>4 porphobilinogen + H2O = hydroxymethylbilane + 4 NH4(+)</text>
        <dbReference type="Rhea" id="RHEA:13185"/>
        <dbReference type="ChEBI" id="CHEBI:15377"/>
        <dbReference type="ChEBI" id="CHEBI:28938"/>
        <dbReference type="ChEBI" id="CHEBI:57845"/>
        <dbReference type="ChEBI" id="CHEBI:58126"/>
        <dbReference type="EC" id="2.5.1.61"/>
    </reaction>
</comment>
<dbReference type="EC" id="2.5.1.61" evidence="3 7"/>
<dbReference type="InterPro" id="IPR036803">
    <property type="entry name" value="Porphobilinogen_deaminase_C_sf"/>
</dbReference>
<dbReference type="InterPro" id="IPR022417">
    <property type="entry name" value="Porphobilin_deaminase_N"/>
</dbReference>
<dbReference type="Gene3D" id="3.40.190.10">
    <property type="entry name" value="Periplasmic binding protein-like II"/>
    <property type="match status" value="2"/>
</dbReference>
<dbReference type="PANTHER" id="PTHR11557:SF0">
    <property type="entry name" value="PORPHOBILINOGEN DEAMINASE"/>
    <property type="match status" value="1"/>
</dbReference>
<dbReference type="Pfam" id="PF03900">
    <property type="entry name" value="Porphobil_deamC"/>
    <property type="match status" value="1"/>
</dbReference>
<sequence>MDARQRIRVGTRGSRLSRVQTSAVCRQLRAIAPGLEIDVVPVTTAGDCHPSKPLHAFGSTGIFTSELEAALLRLEIDVAVHSLKDLPTTMHQDLTLAAVLCRDDAKDVLVTPDGMNLNSLPPGARLGTSSPRRTRMLYSLRSDFEVAPMRGNVDTRIRRMREAPSECRGLVLAACGLTRIDQTDGISDEFPLATFLTAPGQGAIVLQVRGSDQHMVDLVQPLDHLPTRLATRCERALLHGLGGGCALPAAAYATVTEGRIHLRAHVRSPDGQRVESFEASGASAWRLGIRAADALLAQGVRKWLTPVYPA</sequence>
<evidence type="ECO:0000256" key="5">
    <source>
        <dbReference type="ARBA" id="ARBA00023244"/>
    </source>
</evidence>
<dbReference type="GO" id="GO:0006783">
    <property type="term" value="P:heme biosynthetic process"/>
    <property type="evidence" value="ECO:0007669"/>
    <property type="project" value="TreeGrafter"/>
</dbReference>
<evidence type="ECO:0000259" key="9">
    <source>
        <dbReference type="Pfam" id="PF03900"/>
    </source>
</evidence>
<dbReference type="InterPro" id="IPR000860">
    <property type="entry name" value="HemC"/>
</dbReference>
<evidence type="ECO:0000259" key="8">
    <source>
        <dbReference type="Pfam" id="PF01379"/>
    </source>
</evidence>
<dbReference type="PIRSF" id="PIRSF001438">
    <property type="entry name" value="4pyrrol_synth_OHMeBilane_synth"/>
    <property type="match status" value="1"/>
</dbReference>
<accession>A0A6B1DXH4</accession>
<keyword evidence="4 10" id="KW-0808">Transferase</keyword>
<evidence type="ECO:0000256" key="1">
    <source>
        <dbReference type="ARBA" id="ARBA00002869"/>
    </source>
</evidence>
<gene>
    <name evidence="10" type="primary">hemC</name>
    <name evidence="10" type="ORF">F4Y08_14175</name>
</gene>
<dbReference type="Pfam" id="PF01379">
    <property type="entry name" value="Porphobil_deam"/>
    <property type="match status" value="1"/>
</dbReference>
<dbReference type="EMBL" id="VXPY01000095">
    <property type="protein sequence ID" value="MYD91455.1"/>
    <property type="molecule type" value="Genomic_DNA"/>
</dbReference>
<dbReference type="SUPFAM" id="SSF53850">
    <property type="entry name" value="Periplasmic binding protein-like II"/>
    <property type="match status" value="1"/>
</dbReference>
<evidence type="ECO:0000256" key="6">
    <source>
        <dbReference type="ARBA" id="ARBA00048169"/>
    </source>
</evidence>
<evidence type="ECO:0000256" key="7">
    <source>
        <dbReference type="NCBIfam" id="TIGR00212"/>
    </source>
</evidence>
<dbReference type="Gene3D" id="3.30.160.40">
    <property type="entry name" value="Porphobilinogen deaminase, C-terminal domain"/>
    <property type="match status" value="1"/>
</dbReference>
<evidence type="ECO:0000256" key="2">
    <source>
        <dbReference type="ARBA" id="ARBA00005638"/>
    </source>
</evidence>
<comment type="caution">
    <text evidence="10">The sequence shown here is derived from an EMBL/GenBank/DDBJ whole genome shotgun (WGS) entry which is preliminary data.</text>
</comment>
<evidence type="ECO:0000256" key="3">
    <source>
        <dbReference type="ARBA" id="ARBA00012655"/>
    </source>
</evidence>
<dbReference type="SUPFAM" id="SSF54782">
    <property type="entry name" value="Porphobilinogen deaminase (hydroxymethylbilane synthase), C-terminal domain"/>
    <property type="match status" value="1"/>
</dbReference>
<reference evidence="10" key="1">
    <citation type="submission" date="2019-09" db="EMBL/GenBank/DDBJ databases">
        <title>Characterisation of the sponge microbiome using genome-centric metagenomics.</title>
        <authorList>
            <person name="Engelberts J.P."/>
            <person name="Robbins S.J."/>
            <person name="De Goeij J.M."/>
            <person name="Aranda M."/>
            <person name="Bell S.C."/>
            <person name="Webster N.S."/>
        </authorList>
    </citation>
    <scope>NUCLEOTIDE SEQUENCE</scope>
    <source>
        <strain evidence="10">SB0662_bin_9</strain>
    </source>
</reference>
<dbReference type="InterPro" id="IPR022418">
    <property type="entry name" value="Porphobilinogen_deaminase_C"/>
</dbReference>
<proteinExistence type="inferred from homology"/>
<name>A0A6B1DXH4_9CHLR</name>
<dbReference type="AlphaFoldDB" id="A0A6B1DXH4"/>